<dbReference type="InterPro" id="IPR000223">
    <property type="entry name" value="Pept_S26A_signal_pept_1"/>
</dbReference>
<dbReference type="Proteomes" id="UP000002785">
    <property type="component" value="Chromosome"/>
</dbReference>
<dbReference type="PANTHER" id="PTHR43390:SF1">
    <property type="entry name" value="CHLOROPLAST PROCESSING PEPTIDASE"/>
    <property type="match status" value="1"/>
</dbReference>
<feature type="active site" evidence="3">
    <location>
        <position position="36"/>
    </location>
</feature>
<evidence type="ECO:0000313" key="6">
    <source>
        <dbReference type="Proteomes" id="UP000002785"/>
    </source>
</evidence>
<dbReference type="CDD" id="cd06530">
    <property type="entry name" value="S26_SPase_I"/>
    <property type="match status" value="1"/>
</dbReference>
<dbReference type="InterPro" id="IPR019533">
    <property type="entry name" value="Peptidase_S26"/>
</dbReference>
<dbReference type="AlphaFoldDB" id="B5HV75"/>
<protein>
    <submittedName>
        <fullName evidence="5">Signal peptidase I</fullName>
    </submittedName>
</protein>
<dbReference type="InterPro" id="IPR036286">
    <property type="entry name" value="LexA/Signal_pep-like_sf"/>
</dbReference>
<dbReference type="SUPFAM" id="SSF51306">
    <property type="entry name" value="LexA/Signal peptidase"/>
    <property type="match status" value="1"/>
</dbReference>
<organism evidence="5 6">
    <name type="scientific">Streptomyces sviceus (strain ATCC 29083 / DSM 924 / JCM 4929 / NBRC 13980 / NCIMB 11184 / NRRL 5439 / UC 5370)</name>
    <dbReference type="NCBI Taxonomy" id="463191"/>
    <lineage>
        <taxon>Bacteria</taxon>
        <taxon>Bacillati</taxon>
        <taxon>Actinomycetota</taxon>
        <taxon>Actinomycetes</taxon>
        <taxon>Kitasatosporales</taxon>
        <taxon>Streptomycetaceae</taxon>
        <taxon>Streptomyces</taxon>
    </lineage>
</organism>
<dbReference type="PRINTS" id="PR00727">
    <property type="entry name" value="LEADERPTASE"/>
</dbReference>
<evidence type="ECO:0000256" key="2">
    <source>
        <dbReference type="ARBA" id="ARBA00009370"/>
    </source>
</evidence>
<evidence type="ECO:0000259" key="4">
    <source>
        <dbReference type="Pfam" id="PF10502"/>
    </source>
</evidence>
<dbReference type="PANTHER" id="PTHR43390">
    <property type="entry name" value="SIGNAL PEPTIDASE I"/>
    <property type="match status" value="1"/>
</dbReference>
<feature type="domain" description="Peptidase S26" evidence="4">
    <location>
        <begin position="12"/>
        <end position="104"/>
    </location>
</feature>
<name>B5HV75_STRX2</name>
<sequence length="152" mass="16512">MIWGSLVVAAACISLAVLTALILRRHLVVVTVVGHSMLPTYRPNDRVLVRRGIVPKRGGVVVVELPSTERRSWELPPPGLGSPRGAVTARRWLVKRVAAGPGDPWTVETGAADRIPSGHLFLLGDNASVSFDSRQMGPFPVNRVLGTVWRRL</sequence>
<dbReference type="Pfam" id="PF10502">
    <property type="entry name" value="Peptidase_S26"/>
    <property type="match status" value="2"/>
</dbReference>
<feature type="domain" description="Peptidase S26" evidence="4">
    <location>
        <begin position="113"/>
        <end position="148"/>
    </location>
</feature>
<dbReference type="GO" id="GO:0006465">
    <property type="term" value="P:signal peptide processing"/>
    <property type="evidence" value="ECO:0007669"/>
    <property type="project" value="InterPro"/>
</dbReference>
<dbReference type="EMBL" id="CM000951">
    <property type="protein sequence ID" value="EDY56730.1"/>
    <property type="molecule type" value="Genomic_DNA"/>
</dbReference>
<dbReference type="HOGENOM" id="CLU_028723_10_0_11"/>
<keyword evidence="6" id="KW-1185">Reference proteome</keyword>
<evidence type="ECO:0000313" key="5">
    <source>
        <dbReference type="EMBL" id="EDY56730.1"/>
    </source>
</evidence>
<proteinExistence type="inferred from homology"/>
<evidence type="ECO:0000256" key="1">
    <source>
        <dbReference type="ARBA" id="ARBA00004401"/>
    </source>
</evidence>
<dbReference type="GO" id="GO:0004252">
    <property type="term" value="F:serine-type endopeptidase activity"/>
    <property type="evidence" value="ECO:0007669"/>
    <property type="project" value="InterPro"/>
</dbReference>
<dbReference type="eggNOG" id="COG0681">
    <property type="taxonomic scope" value="Bacteria"/>
</dbReference>
<feature type="active site" evidence="3">
    <location>
        <position position="95"/>
    </location>
</feature>
<comment type="subcellular location">
    <subcellularLocation>
        <location evidence="1">Cell membrane</location>
        <topology evidence="1">Single-pass type II membrane protein</topology>
    </subcellularLocation>
</comment>
<gene>
    <name evidence="5" type="ORF">SSEG_09156</name>
</gene>
<accession>B5HV75</accession>
<dbReference type="Gene3D" id="2.10.109.10">
    <property type="entry name" value="Umud Fragment, subunit A"/>
    <property type="match status" value="1"/>
</dbReference>
<dbReference type="GO" id="GO:0005886">
    <property type="term" value="C:plasma membrane"/>
    <property type="evidence" value="ECO:0007669"/>
    <property type="project" value="UniProtKB-SubCell"/>
</dbReference>
<comment type="similarity">
    <text evidence="2">Belongs to the peptidase S26 family.</text>
</comment>
<evidence type="ECO:0000256" key="3">
    <source>
        <dbReference type="PIRSR" id="PIRSR600223-1"/>
    </source>
</evidence>
<reference evidence="5" key="1">
    <citation type="submission" date="2009-10" db="EMBL/GenBank/DDBJ databases">
        <title>The genome sequence of Streptomyces sviceus strain ATCC 29083.</title>
        <authorList>
            <consortium name="The Broad Institute Genome Sequencing Platform"/>
            <consortium name="Broad Institute Microbial Sequencing Center"/>
            <person name="Fischbach M."/>
            <person name="Godfrey P."/>
            <person name="Ward D."/>
            <person name="Young S."/>
            <person name="Zeng Q."/>
            <person name="Koehrsen M."/>
            <person name="Alvarado L."/>
            <person name="Berlin A.M."/>
            <person name="Bochicchio J."/>
            <person name="Borenstein D."/>
            <person name="Chapman S.B."/>
            <person name="Chen Z."/>
            <person name="Engels R."/>
            <person name="Freedman E."/>
            <person name="Gellesch M."/>
            <person name="Goldberg J."/>
            <person name="Griggs A."/>
            <person name="Gujja S."/>
            <person name="Heilman E.R."/>
            <person name="Heiman D.I."/>
            <person name="Hepburn T.A."/>
            <person name="Howarth C."/>
            <person name="Jen D."/>
            <person name="Larson L."/>
            <person name="Lewis B."/>
            <person name="Mehta T."/>
            <person name="Park D."/>
            <person name="Pearson M."/>
            <person name="Richards J."/>
            <person name="Roberts A."/>
            <person name="Saif S."/>
            <person name="Shea T.D."/>
            <person name="Shenoy N."/>
            <person name="Sisk P."/>
            <person name="Stolte C."/>
            <person name="Sykes S.N."/>
            <person name="Thomson T."/>
            <person name="Walk T."/>
            <person name="White J."/>
            <person name="Yandava C."/>
            <person name="Straight P."/>
            <person name="Clardy J."/>
            <person name="Hung D."/>
            <person name="Kolter R."/>
            <person name="Mekalanos J."/>
            <person name="Walker S."/>
            <person name="Walsh C.T."/>
            <person name="Wieland-Brown L.C."/>
            <person name="Haas B."/>
            <person name="Nusbaum C."/>
            <person name="Birren B."/>
        </authorList>
    </citation>
    <scope>NUCLEOTIDE SEQUENCE [LARGE SCALE GENOMIC DNA]</scope>
    <source>
        <strain evidence="5">ATCC 29083</strain>
    </source>
</reference>